<dbReference type="AlphaFoldDB" id="A0A7H0YH27"/>
<reference evidence="2 3" key="1">
    <citation type="submission" date="2020-09" db="EMBL/GenBank/DDBJ databases">
        <title>Characterization of Paenibacillus peoriae strain ZF390 with broad-spectrum antimicrobial activity as a potential biocontrol agent.</title>
        <authorList>
            <person name="Li L."/>
            <person name="Zhao Y."/>
            <person name="Li B."/>
            <person name="Xie X."/>
        </authorList>
    </citation>
    <scope>NUCLEOTIDE SEQUENCE [LARGE SCALE GENOMIC DNA]</scope>
    <source>
        <strain evidence="2 3">ZF390</strain>
        <plasmid evidence="2 3">pPlas1</plasmid>
    </source>
</reference>
<keyword evidence="1" id="KW-0472">Membrane</keyword>
<evidence type="ECO:0000313" key="3">
    <source>
        <dbReference type="Proteomes" id="UP000516384"/>
    </source>
</evidence>
<keyword evidence="1" id="KW-1133">Transmembrane helix</keyword>
<evidence type="ECO:0000313" key="2">
    <source>
        <dbReference type="EMBL" id="QNR70385.1"/>
    </source>
</evidence>
<keyword evidence="2" id="KW-0614">Plasmid</keyword>
<evidence type="ECO:0000256" key="1">
    <source>
        <dbReference type="SAM" id="Phobius"/>
    </source>
</evidence>
<organism evidence="2 3">
    <name type="scientific">Paenibacillus peoriae</name>
    <dbReference type="NCBI Taxonomy" id="59893"/>
    <lineage>
        <taxon>Bacteria</taxon>
        <taxon>Bacillati</taxon>
        <taxon>Bacillota</taxon>
        <taxon>Bacilli</taxon>
        <taxon>Bacillales</taxon>
        <taxon>Paenibacillaceae</taxon>
        <taxon>Paenibacillus</taxon>
    </lineage>
</organism>
<protein>
    <submittedName>
        <fullName evidence="2">Uncharacterized protein</fullName>
    </submittedName>
</protein>
<feature type="transmembrane region" description="Helical" evidence="1">
    <location>
        <begin position="38"/>
        <end position="55"/>
    </location>
</feature>
<name>A0A7H0YH27_9BACL</name>
<dbReference type="EMBL" id="CP061173">
    <property type="protein sequence ID" value="QNR70385.1"/>
    <property type="molecule type" value="Genomic_DNA"/>
</dbReference>
<sequence length="125" mass="14384">MIWKRMSIWMKLYFALAGLHIIASLALAVYSLDHVRNVVNVVVFPVYFAAVIIMRRKSLASDRMMDKQYEEILERHRKLEEVGISLSTPPKISTEIRKSETVVFVLVLVAFSLVLFTSVRDLVSQ</sequence>
<gene>
    <name evidence="2" type="ORF">IAQ67_28950</name>
</gene>
<proteinExistence type="predicted"/>
<accession>A0A7H0YH27</accession>
<dbReference type="RefSeq" id="WP_190299692.1">
    <property type="nucleotide sequence ID" value="NZ_CP061173.1"/>
</dbReference>
<keyword evidence="1" id="KW-0812">Transmembrane</keyword>
<dbReference type="Proteomes" id="UP000516384">
    <property type="component" value="Plasmid pPlas1"/>
</dbReference>
<feature type="transmembrane region" description="Helical" evidence="1">
    <location>
        <begin position="101"/>
        <end position="119"/>
    </location>
</feature>
<geneLocation type="plasmid" evidence="2 3">
    <name>pPlas1</name>
</geneLocation>